<keyword evidence="3" id="KW-1185">Reference proteome</keyword>
<organism evidence="2 3">
    <name type="scientific">Mytilus coruscus</name>
    <name type="common">Sea mussel</name>
    <dbReference type="NCBI Taxonomy" id="42192"/>
    <lineage>
        <taxon>Eukaryota</taxon>
        <taxon>Metazoa</taxon>
        <taxon>Spiralia</taxon>
        <taxon>Lophotrochozoa</taxon>
        <taxon>Mollusca</taxon>
        <taxon>Bivalvia</taxon>
        <taxon>Autobranchia</taxon>
        <taxon>Pteriomorphia</taxon>
        <taxon>Mytilida</taxon>
        <taxon>Mytiloidea</taxon>
        <taxon>Mytilidae</taxon>
        <taxon>Mytilinae</taxon>
        <taxon>Mytilus</taxon>
    </lineage>
</organism>
<dbReference type="AlphaFoldDB" id="A0A6J8A2P6"/>
<evidence type="ECO:0000313" key="3">
    <source>
        <dbReference type="Proteomes" id="UP000507470"/>
    </source>
</evidence>
<dbReference type="Proteomes" id="UP000507470">
    <property type="component" value="Unassembled WGS sequence"/>
</dbReference>
<feature type="compositionally biased region" description="Polar residues" evidence="1">
    <location>
        <begin position="173"/>
        <end position="190"/>
    </location>
</feature>
<reference evidence="2 3" key="1">
    <citation type="submission" date="2020-06" db="EMBL/GenBank/DDBJ databases">
        <authorList>
            <person name="Li R."/>
            <person name="Bekaert M."/>
        </authorList>
    </citation>
    <scope>NUCLEOTIDE SEQUENCE [LARGE SCALE GENOMIC DNA]</scope>
    <source>
        <strain evidence="3">wild</strain>
    </source>
</reference>
<accession>A0A6J8A2P6</accession>
<name>A0A6J8A2P6_MYTCO</name>
<sequence length="302" mass="34194">MALRPSVNVQIATEAQLKTLDGVDVSKASRLIKTRTEIGYLTDKTYTECTGLPLPGVQQLAFDGFINFEQVVTKKEVMPEVDNQLKPAFQSLKQEIMDNLGNKQQQLDKLQEMEFENKELGMTNKVAQEKIIETQTKMMEILQSIRTVVKKIQPENSEKFLEVINKWRTTHAPNNLFNEQSGGKTASTPKFNEGSFFKDYSAISQFNMEKENKEAKEGEKNISRSNESRTTSRGRQRTKKVGNTTSKNSHKSGVRNGSVKRTVKQDSSSSESNDRDYSKSSSSDSSRSRTRSPRIPKMTIFD</sequence>
<feature type="region of interest" description="Disordered" evidence="1">
    <location>
        <begin position="173"/>
        <end position="194"/>
    </location>
</feature>
<protein>
    <submittedName>
        <fullName evidence="2">Uncharacterized protein</fullName>
    </submittedName>
</protein>
<dbReference type="EMBL" id="CACVKT020000562">
    <property type="protein sequence ID" value="CAC5360377.1"/>
    <property type="molecule type" value="Genomic_DNA"/>
</dbReference>
<proteinExistence type="predicted"/>
<gene>
    <name evidence="2" type="ORF">MCOR_2883</name>
</gene>
<evidence type="ECO:0000256" key="1">
    <source>
        <dbReference type="SAM" id="MobiDB-lite"/>
    </source>
</evidence>
<feature type="compositionally biased region" description="Basic and acidic residues" evidence="1">
    <location>
        <begin position="210"/>
        <end position="222"/>
    </location>
</feature>
<evidence type="ECO:0000313" key="2">
    <source>
        <dbReference type="EMBL" id="CAC5360377.1"/>
    </source>
</evidence>
<feature type="region of interest" description="Disordered" evidence="1">
    <location>
        <begin position="210"/>
        <end position="302"/>
    </location>
</feature>